<dbReference type="PANTHER" id="PTHR35007">
    <property type="entry name" value="INTEGRAL MEMBRANE PROTEIN-RELATED"/>
    <property type="match status" value="1"/>
</dbReference>
<protein>
    <submittedName>
        <fullName evidence="8">Fimbrial protein</fullName>
    </submittedName>
</protein>
<accession>A0A0F5JX80</accession>
<dbReference type="AlphaFoldDB" id="A0A0F5JX80"/>
<feature type="transmembrane region" description="Helical" evidence="6">
    <location>
        <begin position="292"/>
        <end position="316"/>
    </location>
</feature>
<evidence type="ECO:0000256" key="4">
    <source>
        <dbReference type="ARBA" id="ARBA00022989"/>
    </source>
</evidence>
<organism evidence="8 9">
    <name type="scientific">Robbsia andropogonis</name>
    <dbReference type="NCBI Taxonomy" id="28092"/>
    <lineage>
        <taxon>Bacteria</taxon>
        <taxon>Pseudomonadati</taxon>
        <taxon>Pseudomonadota</taxon>
        <taxon>Betaproteobacteria</taxon>
        <taxon>Burkholderiales</taxon>
        <taxon>Burkholderiaceae</taxon>
        <taxon>Robbsia</taxon>
    </lineage>
</organism>
<feature type="domain" description="Type II secretion system protein GspF" evidence="7">
    <location>
        <begin position="180"/>
        <end position="306"/>
    </location>
</feature>
<dbReference type="EMBL" id="LAQU01000021">
    <property type="protein sequence ID" value="KKB62325.1"/>
    <property type="molecule type" value="Genomic_DNA"/>
</dbReference>
<dbReference type="GO" id="GO:0005886">
    <property type="term" value="C:plasma membrane"/>
    <property type="evidence" value="ECO:0007669"/>
    <property type="project" value="UniProtKB-SubCell"/>
</dbReference>
<evidence type="ECO:0000259" key="7">
    <source>
        <dbReference type="Pfam" id="PF00482"/>
    </source>
</evidence>
<sequence>MKHELDILINLSIMLAGFLALAVWWMVKHGSARSRIGERARLAAIDQQDENALAVLEDEHAGGSGRFSGLARRLATFGDKMPLFDAKTRAKLQGTVLKAGMRSRNAVSIVLAIKFSFGVIVAVTTILMGSRLPLVGSFPAARGVAMLGAFMVGMILPEYVLMWIGARRMKAISGYLPDALDLLVICTNAGNSFVLSLRRVADEMTNICPPLAQEFALTADELKLSGDTATALHALGKRVDLPSIKALIGTLIQSMRYGTPITQALRTLSRTERLAHIVNLEEKAAKLAPKMVLPMLVFILPAVVVISAGPAVIQLLSYVNQQ</sequence>
<keyword evidence="9" id="KW-1185">Reference proteome</keyword>
<keyword evidence="4 6" id="KW-1133">Transmembrane helix</keyword>
<comment type="caution">
    <text evidence="8">The sequence shown here is derived from an EMBL/GenBank/DDBJ whole genome shotgun (WGS) entry which is preliminary data.</text>
</comment>
<name>A0A0F5JX80_9BURK</name>
<gene>
    <name evidence="8" type="ORF">WM40_17780</name>
</gene>
<keyword evidence="5 6" id="KW-0472">Membrane</keyword>
<feature type="transmembrane region" description="Helical" evidence="6">
    <location>
        <begin position="7"/>
        <end position="27"/>
    </location>
</feature>
<reference evidence="8 9" key="1">
    <citation type="submission" date="2015-03" db="EMBL/GenBank/DDBJ databases">
        <title>Draft Genome Sequence of Burkholderia andropogonis type strain ICMP2807, isolated from Sorghum bicolor.</title>
        <authorList>
            <person name="Lopes-Santos L."/>
            <person name="Castro D.B."/>
            <person name="Ottoboni L.M."/>
            <person name="Park D."/>
            <person name="Weirc B.S."/>
            <person name="Destefano S.A."/>
        </authorList>
    </citation>
    <scope>NUCLEOTIDE SEQUENCE [LARGE SCALE GENOMIC DNA]</scope>
    <source>
        <strain evidence="8 9">ICMP2807</strain>
    </source>
</reference>
<dbReference type="PATRIC" id="fig|28092.6.peg.4181"/>
<comment type="subcellular location">
    <subcellularLocation>
        <location evidence="1">Cell membrane</location>
        <topology evidence="1">Multi-pass membrane protein</topology>
    </subcellularLocation>
</comment>
<keyword evidence="2" id="KW-1003">Cell membrane</keyword>
<evidence type="ECO:0000256" key="6">
    <source>
        <dbReference type="SAM" id="Phobius"/>
    </source>
</evidence>
<feature type="transmembrane region" description="Helical" evidence="6">
    <location>
        <begin position="140"/>
        <end position="161"/>
    </location>
</feature>
<feature type="transmembrane region" description="Helical" evidence="6">
    <location>
        <begin position="106"/>
        <end position="128"/>
    </location>
</feature>
<proteinExistence type="predicted"/>
<dbReference type="OrthoDB" id="9810662at2"/>
<evidence type="ECO:0000256" key="5">
    <source>
        <dbReference type="ARBA" id="ARBA00023136"/>
    </source>
</evidence>
<dbReference type="STRING" id="28092.WM40_17780"/>
<evidence type="ECO:0000313" key="8">
    <source>
        <dbReference type="EMBL" id="KKB62325.1"/>
    </source>
</evidence>
<dbReference type="RefSeq" id="WP_046153551.1">
    <property type="nucleotide sequence ID" value="NZ_CADFGU010000009.1"/>
</dbReference>
<evidence type="ECO:0000256" key="3">
    <source>
        <dbReference type="ARBA" id="ARBA00022692"/>
    </source>
</evidence>
<dbReference type="Proteomes" id="UP000033618">
    <property type="component" value="Unassembled WGS sequence"/>
</dbReference>
<dbReference type="PANTHER" id="PTHR35007:SF2">
    <property type="entry name" value="PILUS ASSEMBLE PROTEIN"/>
    <property type="match status" value="1"/>
</dbReference>
<dbReference type="InterPro" id="IPR018076">
    <property type="entry name" value="T2SS_GspF_dom"/>
</dbReference>
<evidence type="ECO:0000256" key="2">
    <source>
        <dbReference type="ARBA" id="ARBA00022475"/>
    </source>
</evidence>
<keyword evidence="3 6" id="KW-0812">Transmembrane</keyword>
<evidence type="ECO:0000256" key="1">
    <source>
        <dbReference type="ARBA" id="ARBA00004651"/>
    </source>
</evidence>
<evidence type="ECO:0000313" key="9">
    <source>
        <dbReference type="Proteomes" id="UP000033618"/>
    </source>
</evidence>
<dbReference type="Pfam" id="PF00482">
    <property type="entry name" value="T2SSF"/>
    <property type="match status" value="1"/>
</dbReference>